<comment type="subcellular location">
    <subcellularLocation>
        <location evidence="1">Membrane</location>
        <topology evidence="1">Multi-pass membrane protein</topology>
    </subcellularLocation>
</comment>
<evidence type="ECO:0000259" key="10">
    <source>
        <dbReference type="Pfam" id="PF01699"/>
    </source>
</evidence>
<feature type="domain" description="Sodium/calcium exchanger membrane region" evidence="10">
    <location>
        <begin position="632"/>
        <end position="777"/>
    </location>
</feature>
<keyword evidence="5 8" id="KW-1133">Transmembrane helix</keyword>
<accession>A0AA39TTL3</accession>
<dbReference type="InterPro" id="IPR051359">
    <property type="entry name" value="CaCA_antiporter"/>
</dbReference>
<comment type="similarity">
    <text evidence="2">Belongs to the Ca(2+):cation antiporter (CaCA) (TC 2.A.19) family.</text>
</comment>
<dbReference type="GO" id="GO:0006874">
    <property type="term" value="P:intracellular calcium ion homeostasis"/>
    <property type="evidence" value="ECO:0007669"/>
    <property type="project" value="TreeGrafter"/>
</dbReference>
<dbReference type="RefSeq" id="XP_060339575.1">
    <property type="nucleotide sequence ID" value="XM_060470891.1"/>
</dbReference>
<dbReference type="GO" id="GO:0016020">
    <property type="term" value="C:membrane"/>
    <property type="evidence" value="ECO:0007669"/>
    <property type="project" value="UniProtKB-SubCell"/>
</dbReference>
<dbReference type="Proteomes" id="UP001175211">
    <property type="component" value="Unassembled WGS sequence"/>
</dbReference>
<feature type="transmembrane region" description="Helical" evidence="8">
    <location>
        <begin position="500"/>
        <end position="520"/>
    </location>
</feature>
<reference evidence="11" key="1">
    <citation type="submission" date="2023-06" db="EMBL/GenBank/DDBJ databases">
        <authorList>
            <consortium name="Lawrence Berkeley National Laboratory"/>
            <person name="Ahrendt S."/>
            <person name="Sahu N."/>
            <person name="Indic B."/>
            <person name="Wong-Bajracharya J."/>
            <person name="Merenyi Z."/>
            <person name="Ke H.-M."/>
            <person name="Monk M."/>
            <person name="Kocsube S."/>
            <person name="Drula E."/>
            <person name="Lipzen A."/>
            <person name="Balint B."/>
            <person name="Henrissat B."/>
            <person name="Andreopoulos B."/>
            <person name="Martin F.M."/>
            <person name="Harder C.B."/>
            <person name="Rigling D."/>
            <person name="Ford K.L."/>
            <person name="Foster G.D."/>
            <person name="Pangilinan J."/>
            <person name="Papanicolaou A."/>
            <person name="Barry K."/>
            <person name="LaButti K."/>
            <person name="Viragh M."/>
            <person name="Koriabine M."/>
            <person name="Yan M."/>
            <person name="Riley R."/>
            <person name="Champramary S."/>
            <person name="Plett K.L."/>
            <person name="Tsai I.J."/>
            <person name="Slot J."/>
            <person name="Sipos G."/>
            <person name="Plett J."/>
            <person name="Nagy L.G."/>
            <person name="Grigoriev I.V."/>
        </authorList>
    </citation>
    <scope>NUCLEOTIDE SEQUENCE</scope>
    <source>
        <strain evidence="11">CCBAS 213</strain>
    </source>
</reference>
<evidence type="ECO:0000256" key="9">
    <source>
        <dbReference type="SAM" id="SignalP"/>
    </source>
</evidence>
<evidence type="ECO:0000256" key="5">
    <source>
        <dbReference type="ARBA" id="ARBA00022989"/>
    </source>
</evidence>
<dbReference type="PANTHER" id="PTHR12266:SF0">
    <property type="entry name" value="MITOCHONDRIAL SODIUM_CALCIUM EXCHANGER PROTEIN"/>
    <property type="match status" value="1"/>
</dbReference>
<evidence type="ECO:0000313" key="11">
    <source>
        <dbReference type="EMBL" id="KAK0469782.1"/>
    </source>
</evidence>
<name>A0AA39TTL3_ARMTA</name>
<feature type="transmembrane region" description="Helical" evidence="8">
    <location>
        <begin position="728"/>
        <end position="749"/>
    </location>
</feature>
<dbReference type="GO" id="GO:0008324">
    <property type="term" value="F:monoatomic cation transmembrane transporter activity"/>
    <property type="evidence" value="ECO:0007669"/>
    <property type="project" value="TreeGrafter"/>
</dbReference>
<dbReference type="EMBL" id="JAUEPS010000001">
    <property type="protein sequence ID" value="KAK0469782.1"/>
    <property type="molecule type" value="Genomic_DNA"/>
</dbReference>
<evidence type="ECO:0000256" key="1">
    <source>
        <dbReference type="ARBA" id="ARBA00004141"/>
    </source>
</evidence>
<feature type="transmembrane region" description="Helical" evidence="8">
    <location>
        <begin position="596"/>
        <end position="616"/>
    </location>
</feature>
<protein>
    <submittedName>
        <fullName evidence="11">Sodium/calcium exchanger protein-domain-containing protein</fullName>
    </submittedName>
</protein>
<evidence type="ECO:0000256" key="6">
    <source>
        <dbReference type="ARBA" id="ARBA00023136"/>
    </source>
</evidence>
<dbReference type="Gene3D" id="1.20.1420.30">
    <property type="entry name" value="NCX, central ion-binding region"/>
    <property type="match status" value="2"/>
</dbReference>
<feature type="transmembrane region" description="Helical" evidence="8">
    <location>
        <begin position="177"/>
        <end position="198"/>
    </location>
</feature>
<feature type="transmembrane region" description="Helical" evidence="8">
    <location>
        <begin position="107"/>
        <end position="126"/>
    </location>
</feature>
<dbReference type="InterPro" id="IPR044880">
    <property type="entry name" value="NCX_ion-bd_dom_sf"/>
</dbReference>
<dbReference type="Pfam" id="PF01699">
    <property type="entry name" value="Na_Ca_ex"/>
    <property type="match status" value="2"/>
</dbReference>
<sequence length="783" mass="85899">MSFVTSRFIFVFLLVLNAVLLSRSRYGQVSDVSLLHGENSLVKRISLEFRNLQVLADEPLANECRPIAFPPNLQCSHVETQCPSPGTFLSINYLRDYFCTKPQLRPLVFVGLIVWLIFLFSTLGISASDFFTPNLATIAQLLGLDENVAGVTFLAFGNGSPDVFSTFSAMRANSGSLAIGELLGAASFIVSCVVGSMCIIKPFEVNRGHFLRDVGFFTVAVSLLLAILWDGQIRPWEAAIMIVLYVIYVVYVVVGTWWGRRRSMQRLNETLARSEYADDETLQQEPYRDDPSSSPPRISLPVPPSQRVRAISAPGPLRLQTNLPPRPHSRSPSPSSSYSHTHMPSFSLVGALEFRQVVTSLRHEAASSSLNMFESQTPYAGGHYYSHSRSRPRTPIREIDQWDTTQGLPLNERPPQLLVTPATEEAEEIHEHGRYLDNASPSTMTASLPSIGQTISDTETDSQTYVPPSPHGMFYILGEIYHTLFPSLHRFRSQSVLGKVASVFAAPAVMVLTLTLPVVVTPYGHSHHSLEKTLGSDRDLIGFEEEGIERVLIAEEEVQEDMHGVTFNKWLTAAQCVLGPLFCVGVLFSGTSQLPWLLLAAGITGFAAAILVAVFAEKGEHPTFRMTRCSMGFFVAVVWIMAIADEVVNVLQTFGFLFGLSDAIIGLTIFAVGNSLADLVANMSVAVFAPIMGFSACFGGPMLNILLGVGISGMYITTHTSEPYKLNFGTTLFVCTVGLIALLVTTLIVVPYNGYVLSRPWGIFLILSYMAIMVINVVVELEG</sequence>
<evidence type="ECO:0000256" key="8">
    <source>
        <dbReference type="SAM" id="Phobius"/>
    </source>
</evidence>
<dbReference type="GeneID" id="85354439"/>
<feature type="transmembrane region" description="Helical" evidence="8">
    <location>
        <begin position="650"/>
        <end position="673"/>
    </location>
</feature>
<evidence type="ECO:0000256" key="7">
    <source>
        <dbReference type="SAM" id="MobiDB-lite"/>
    </source>
</evidence>
<feature type="chain" id="PRO_5041243821" evidence="9">
    <location>
        <begin position="25"/>
        <end position="783"/>
    </location>
</feature>
<feature type="transmembrane region" description="Helical" evidence="8">
    <location>
        <begin position="210"/>
        <end position="229"/>
    </location>
</feature>
<dbReference type="InterPro" id="IPR004837">
    <property type="entry name" value="NaCa_Exmemb"/>
</dbReference>
<dbReference type="PANTHER" id="PTHR12266">
    <property type="entry name" value="NA+/CA2+ K+ INDEPENDENT EXCHANGER"/>
    <property type="match status" value="1"/>
</dbReference>
<feature type="transmembrane region" description="Helical" evidence="8">
    <location>
        <begin position="761"/>
        <end position="779"/>
    </location>
</feature>
<feature type="signal peptide" evidence="9">
    <location>
        <begin position="1"/>
        <end position="24"/>
    </location>
</feature>
<keyword evidence="3" id="KW-0813">Transport</keyword>
<feature type="region of interest" description="Disordered" evidence="7">
    <location>
        <begin position="278"/>
        <end position="342"/>
    </location>
</feature>
<keyword evidence="4 8" id="KW-0812">Transmembrane</keyword>
<feature type="transmembrane region" description="Helical" evidence="8">
    <location>
        <begin position="685"/>
        <end position="716"/>
    </location>
</feature>
<dbReference type="AlphaFoldDB" id="A0AA39TTL3"/>
<evidence type="ECO:0000256" key="2">
    <source>
        <dbReference type="ARBA" id="ARBA00008170"/>
    </source>
</evidence>
<keyword evidence="9" id="KW-0732">Signal</keyword>
<organism evidence="11 12">
    <name type="scientific">Armillaria tabescens</name>
    <name type="common">Ringless honey mushroom</name>
    <name type="synonym">Agaricus tabescens</name>
    <dbReference type="NCBI Taxonomy" id="1929756"/>
    <lineage>
        <taxon>Eukaryota</taxon>
        <taxon>Fungi</taxon>
        <taxon>Dikarya</taxon>
        <taxon>Basidiomycota</taxon>
        <taxon>Agaricomycotina</taxon>
        <taxon>Agaricomycetes</taxon>
        <taxon>Agaricomycetidae</taxon>
        <taxon>Agaricales</taxon>
        <taxon>Marasmiineae</taxon>
        <taxon>Physalacriaceae</taxon>
        <taxon>Desarmillaria</taxon>
    </lineage>
</organism>
<gene>
    <name evidence="11" type="ORF">EV420DRAFT_1496542</name>
</gene>
<evidence type="ECO:0000256" key="3">
    <source>
        <dbReference type="ARBA" id="ARBA00022448"/>
    </source>
</evidence>
<evidence type="ECO:0000256" key="4">
    <source>
        <dbReference type="ARBA" id="ARBA00022692"/>
    </source>
</evidence>
<comment type="caution">
    <text evidence="11">The sequence shown here is derived from an EMBL/GenBank/DDBJ whole genome shotgun (WGS) entry which is preliminary data.</text>
</comment>
<keyword evidence="12" id="KW-1185">Reference proteome</keyword>
<evidence type="ECO:0000313" key="12">
    <source>
        <dbReference type="Proteomes" id="UP001175211"/>
    </source>
</evidence>
<proteinExistence type="inferred from homology"/>
<keyword evidence="6 8" id="KW-0472">Membrane</keyword>
<feature type="transmembrane region" description="Helical" evidence="8">
    <location>
        <begin position="628"/>
        <end position="644"/>
    </location>
</feature>
<feature type="transmembrane region" description="Helical" evidence="8">
    <location>
        <begin position="235"/>
        <end position="258"/>
    </location>
</feature>
<feature type="compositionally biased region" description="Low complexity" evidence="7">
    <location>
        <begin position="330"/>
        <end position="342"/>
    </location>
</feature>
<feature type="domain" description="Sodium/calcium exchanger membrane region" evidence="10">
    <location>
        <begin position="114"/>
        <end position="253"/>
    </location>
</feature>